<dbReference type="Pfam" id="PF00990">
    <property type="entry name" value="GGDEF"/>
    <property type="match status" value="1"/>
</dbReference>
<dbReference type="PANTHER" id="PTHR46663:SF2">
    <property type="entry name" value="GGDEF DOMAIN-CONTAINING PROTEIN"/>
    <property type="match status" value="1"/>
</dbReference>
<dbReference type="InterPro" id="IPR000160">
    <property type="entry name" value="GGDEF_dom"/>
</dbReference>
<dbReference type="PANTHER" id="PTHR46663">
    <property type="entry name" value="DIGUANYLATE CYCLASE DGCT-RELATED"/>
    <property type="match status" value="1"/>
</dbReference>
<evidence type="ECO:0000256" key="1">
    <source>
        <dbReference type="SAM" id="Phobius"/>
    </source>
</evidence>
<feature type="transmembrane region" description="Helical" evidence="1">
    <location>
        <begin position="195"/>
        <end position="228"/>
    </location>
</feature>
<keyword evidence="1" id="KW-1133">Transmembrane helix</keyword>
<evidence type="ECO:0000313" key="3">
    <source>
        <dbReference type="EMBL" id="CAB4623380.1"/>
    </source>
</evidence>
<keyword evidence="1" id="KW-0812">Transmembrane</keyword>
<dbReference type="InterPro" id="IPR029787">
    <property type="entry name" value="Nucleotide_cyclase"/>
</dbReference>
<dbReference type="SUPFAM" id="SSF55073">
    <property type="entry name" value="Nucleotide cyclase"/>
    <property type="match status" value="1"/>
</dbReference>
<proteinExistence type="predicted"/>
<dbReference type="InterPro" id="IPR052163">
    <property type="entry name" value="DGC-Regulatory_Protein"/>
</dbReference>
<feature type="domain" description="GGDEF" evidence="2">
    <location>
        <begin position="273"/>
        <end position="407"/>
    </location>
</feature>
<dbReference type="FunFam" id="3.30.70.270:FF:000001">
    <property type="entry name" value="Diguanylate cyclase domain protein"/>
    <property type="match status" value="1"/>
</dbReference>
<keyword evidence="1" id="KW-0472">Membrane</keyword>
<sequence>MATTMQRPSLRTRSMFSLCWHLSVWGGLAIIVAAAATISGSDVVEPQALIALVVLSIITELRPVVVPGKDSNGIVASYAFVFAIMYVYGLPAAVLTLALATLLSELYERRTAWKVFFNIGQHSLCLGVTWIVMVISRHTPSLQDPTVTFNADDVLWMPTTWAVFFLVNHLLIVGVSADTSMTFKEALREDLSYYILTLFAVLSLAPIIALVAVTVWPMLFLFLVPLWAVNKAASISQERDYASRHDMLTELPNRTMMRDELTEAIDIASRTGARVGVLLMDLNLFKEVNDTYGHAVGDRLLTMVAGRIKAQVRPGDLAARLGGDEFAVVLPGVEDHISAVRIAQRIRESISRPFTMDDVTVTIDVSIGIALYPDDGTQIDPLIQAADSAMYLAKRTGTRIEVVGIDRGEAHG</sequence>
<name>A0A6J6IBX2_9ZZZZ</name>
<dbReference type="NCBIfam" id="TIGR00254">
    <property type="entry name" value="GGDEF"/>
    <property type="match status" value="1"/>
</dbReference>
<organism evidence="3">
    <name type="scientific">freshwater metagenome</name>
    <dbReference type="NCBI Taxonomy" id="449393"/>
    <lineage>
        <taxon>unclassified sequences</taxon>
        <taxon>metagenomes</taxon>
        <taxon>ecological metagenomes</taxon>
    </lineage>
</organism>
<protein>
    <submittedName>
        <fullName evidence="3">Unannotated protein</fullName>
    </submittedName>
</protein>
<feature type="transmembrane region" description="Helical" evidence="1">
    <location>
        <begin position="115"/>
        <end position="135"/>
    </location>
</feature>
<dbReference type="PROSITE" id="PS50887">
    <property type="entry name" value="GGDEF"/>
    <property type="match status" value="1"/>
</dbReference>
<dbReference type="SMART" id="SM00267">
    <property type="entry name" value="GGDEF"/>
    <property type="match status" value="1"/>
</dbReference>
<accession>A0A6J6IBX2</accession>
<dbReference type="Gene3D" id="3.30.70.270">
    <property type="match status" value="1"/>
</dbReference>
<dbReference type="CDD" id="cd01949">
    <property type="entry name" value="GGDEF"/>
    <property type="match status" value="1"/>
</dbReference>
<gene>
    <name evidence="3" type="ORF">UFOPK1939_00742</name>
</gene>
<dbReference type="InterPro" id="IPR043128">
    <property type="entry name" value="Rev_trsase/Diguanyl_cyclase"/>
</dbReference>
<dbReference type="EMBL" id="CAEZVF010000102">
    <property type="protein sequence ID" value="CAB4623380.1"/>
    <property type="molecule type" value="Genomic_DNA"/>
</dbReference>
<feature type="transmembrane region" description="Helical" evidence="1">
    <location>
        <begin position="155"/>
        <end position="175"/>
    </location>
</feature>
<feature type="transmembrane region" description="Helical" evidence="1">
    <location>
        <begin position="78"/>
        <end position="103"/>
    </location>
</feature>
<dbReference type="AlphaFoldDB" id="A0A6J6IBX2"/>
<feature type="transmembrane region" description="Helical" evidence="1">
    <location>
        <begin position="15"/>
        <end position="36"/>
    </location>
</feature>
<reference evidence="3" key="1">
    <citation type="submission" date="2020-05" db="EMBL/GenBank/DDBJ databases">
        <authorList>
            <person name="Chiriac C."/>
            <person name="Salcher M."/>
            <person name="Ghai R."/>
            <person name="Kavagutti S V."/>
        </authorList>
    </citation>
    <scope>NUCLEOTIDE SEQUENCE</scope>
</reference>
<evidence type="ECO:0000259" key="2">
    <source>
        <dbReference type="PROSITE" id="PS50887"/>
    </source>
</evidence>